<keyword evidence="3" id="KW-1185">Reference proteome</keyword>
<name>A0ABQ8S527_PERAM</name>
<evidence type="ECO:0000313" key="2">
    <source>
        <dbReference type="EMBL" id="KAJ4428987.1"/>
    </source>
</evidence>
<dbReference type="PANTHER" id="PTHR45913">
    <property type="entry name" value="EPM2A-INTERACTING PROTEIN 1"/>
    <property type="match status" value="1"/>
</dbReference>
<dbReference type="InterPro" id="IPR012337">
    <property type="entry name" value="RNaseH-like_sf"/>
</dbReference>
<reference evidence="2 3" key="1">
    <citation type="journal article" date="2022" name="Allergy">
        <title>Genome assembly and annotation of Periplaneta americana reveal a comprehensive cockroach allergen profile.</title>
        <authorList>
            <person name="Wang L."/>
            <person name="Xiong Q."/>
            <person name="Saelim N."/>
            <person name="Wang L."/>
            <person name="Nong W."/>
            <person name="Wan A.T."/>
            <person name="Shi M."/>
            <person name="Liu X."/>
            <person name="Cao Q."/>
            <person name="Hui J.H.L."/>
            <person name="Sookrung N."/>
            <person name="Leung T.F."/>
            <person name="Tungtrongchitr A."/>
            <person name="Tsui S.K.W."/>
        </authorList>
    </citation>
    <scope>NUCLEOTIDE SEQUENCE [LARGE SCALE GENOMIC DNA]</scope>
    <source>
        <strain evidence="2">PWHHKU_190912</strain>
    </source>
</reference>
<comment type="caution">
    <text evidence="2">The sequence shown here is derived from an EMBL/GenBank/DDBJ whole genome shotgun (WGS) entry which is preliminary data.</text>
</comment>
<protein>
    <recommendedName>
        <fullName evidence="1">HAT C-terminal dimerisation domain-containing protein</fullName>
    </recommendedName>
</protein>
<evidence type="ECO:0000259" key="1">
    <source>
        <dbReference type="Pfam" id="PF05699"/>
    </source>
</evidence>
<dbReference type="EMBL" id="JAJSOF020000036">
    <property type="protein sequence ID" value="KAJ4428987.1"/>
    <property type="molecule type" value="Genomic_DNA"/>
</dbReference>
<dbReference type="SUPFAM" id="SSF53098">
    <property type="entry name" value="Ribonuclease H-like"/>
    <property type="match status" value="1"/>
</dbReference>
<sequence length="464" mass="52896">MHIYYVLSFVTVYTRPVAGRCCSCDVRASQIAGAWESEQLSLSTVCHPITDMNKYVQVLEELSQEFDCRFQEFANLQSGISIFATTFSVNIDSVPSSLQLKVIDLQNDIEMKDRFENKKDLSTFYRRFPQARFPRLHRFAARMLSIFGSTYVCEQFFSCMKICKSQHRNHLSDLNLKHILRLCVSQIMTPNIAKLVREKRGKNLDKVFSLGTVVTQSDGPNYHMSRAVASWSKASYLGLTLRNARWFQSSWGKKFSHEISTSVWDRCPPSIMMHLGSYDRCVDFNTEWHLRTIDFLVRSKMPGVSAMTIGAAATRATNSFAVPTGVESWVKQPGVGVVINYKPVGLPMSTVRCDNAVSAINTRAVCCDVMDEEECPFLHSKYLRTTLRQRVDLNNDDVKRVKVRIGEETAEGSEIGSTTRSITYLFNIYLEDLVKNYIQKMGALIVEGRRMKSRPIRFTDDMAL</sequence>
<feature type="domain" description="HAT C-terminal dimerisation" evidence="1">
    <location>
        <begin position="128"/>
        <end position="180"/>
    </location>
</feature>
<accession>A0ABQ8S527</accession>
<dbReference type="InterPro" id="IPR008906">
    <property type="entry name" value="HATC_C_dom"/>
</dbReference>
<dbReference type="Proteomes" id="UP001148838">
    <property type="component" value="Unassembled WGS sequence"/>
</dbReference>
<evidence type="ECO:0000313" key="3">
    <source>
        <dbReference type="Proteomes" id="UP001148838"/>
    </source>
</evidence>
<dbReference type="PANTHER" id="PTHR45913:SF21">
    <property type="entry name" value="DUF4371 DOMAIN-CONTAINING PROTEIN"/>
    <property type="match status" value="1"/>
</dbReference>
<proteinExistence type="predicted"/>
<dbReference type="Pfam" id="PF05699">
    <property type="entry name" value="Dimer_Tnp_hAT"/>
    <property type="match status" value="1"/>
</dbReference>
<organism evidence="2 3">
    <name type="scientific">Periplaneta americana</name>
    <name type="common">American cockroach</name>
    <name type="synonym">Blatta americana</name>
    <dbReference type="NCBI Taxonomy" id="6978"/>
    <lineage>
        <taxon>Eukaryota</taxon>
        <taxon>Metazoa</taxon>
        <taxon>Ecdysozoa</taxon>
        <taxon>Arthropoda</taxon>
        <taxon>Hexapoda</taxon>
        <taxon>Insecta</taxon>
        <taxon>Pterygota</taxon>
        <taxon>Neoptera</taxon>
        <taxon>Polyneoptera</taxon>
        <taxon>Dictyoptera</taxon>
        <taxon>Blattodea</taxon>
        <taxon>Blattoidea</taxon>
        <taxon>Blattidae</taxon>
        <taxon>Blattinae</taxon>
        <taxon>Periplaneta</taxon>
    </lineage>
</organism>
<gene>
    <name evidence="2" type="ORF">ANN_25983</name>
</gene>